<dbReference type="Pfam" id="PF19258">
    <property type="entry name" value="KxYKxGKxW_sig"/>
    <property type="match status" value="1"/>
</dbReference>
<dbReference type="Pfam" id="PF06458">
    <property type="entry name" value="MucBP"/>
    <property type="match status" value="9"/>
</dbReference>
<keyword evidence="6" id="KW-0732">Signal</keyword>
<keyword evidence="5" id="KW-0812">Transmembrane</keyword>
<evidence type="ECO:0000313" key="16">
    <source>
        <dbReference type="Proteomes" id="UP000195412"/>
    </source>
</evidence>
<evidence type="ECO:0000256" key="13">
    <source>
        <dbReference type="SAM" id="MobiDB-lite"/>
    </source>
</evidence>
<name>A0A1Y6K1J2_9LACO</name>
<keyword evidence="2" id="KW-0134">Cell wall</keyword>
<comment type="subcellular location">
    <subcellularLocation>
        <location evidence="1">Membrane</location>
        <topology evidence="1">Single-pass membrane protein</topology>
    </subcellularLocation>
</comment>
<dbReference type="SUPFAM" id="SSF52058">
    <property type="entry name" value="L domain-like"/>
    <property type="match status" value="1"/>
</dbReference>
<dbReference type="NCBIfam" id="TIGR01167">
    <property type="entry name" value="LPXTG_anchor"/>
    <property type="match status" value="1"/>
</dbReference>
<gene>
    <name evidence="15" type="ORF">LZ3411_2172</name>
</gene>
<evidence type="ECO:0000256" key="12">
    <source>
        <dbReference type="ARBA" id="ARBA00023180"/>
    </source>
</evidence>
<dbReference type="Gene3D" id="3.80.10.10">
    <property type="entry name" value="Ribonuclease Inhibitor"/>
    <property type="match status" value="1"/>
</dbReference>
<dbReference type="Gene3D" id="3.10.20.320">
    <property type="entry name" value="Putative peptidoglycan bound protein (lpxtg motif)"/>
    <property type="match status" value="9"/>
</dbReference>
<evidence type="ECO:0000256" key="9">
    <source>
        <dbReference type="ARBA" id="ARBA00023088"/>
    </source>
</evidence>
<dbReference type="InterPro" id="IPR009459">
    <property type="entry name" value="MucBP_dom"/>
</dbReference>
<evidence type="ECO:0000256" key="8">
    <source>
        <dbReference type="ARBA" id="ARBA00022989"/>
    </source>
</evidence>
<dbReference type="Proteomes" id="UP000195412">
    <property type="component" value="Chromosome I"/>
</dbReference>
<accession>A0A1Y6K1J2</accession>
<dbReference type="EMBL" id="LT854705">
    <property type="protein sequence ID" value="SMS15222.1"/>
    <property type="molecule type" value="Genomic_DNA"/>
</dbReference>
<feature type="compositionally biased region" description="Low complexity" evidence="13">
    <location>
        <begin position="1205"/>
        <end position="1220"/>
    </location>
</feature>
<evidence type="ECO:0000256" key="6">
    <source>
        <dbReference type="ARBA" id="ARBA00022729"/>
    </source>
</evidence>
<evidence type="ECO:0000313" key="15">
    <source>
        <dbReference type="EMBL" id="SMS15222.1"/>
    </source>
</evidence>
<evidence type="ECO:0000256" key="1">
    <source>
        <dbReference type="ARBA" id="ARBA00004167"/>
    </source>
</evidence>
<keyword evidence="3" id="KW-0964">Secreted</keyword>
<dbReference type="KEGG" id="lzy:LZ3411_2172"/>
<keyword evidence="12" id="KW-0325">Glycoprotein</keyword>
<feature type="region of interest" description="Disordered" evidence="13">
    <location>
        <begin position="44"/>
        <end position="172"/>
    </location>
</feature>
<feature type="compositionally biased region" description="Low complexity" evidence="13">
    <location>
        <begin position="110"/>
        <end position="119"/>
    </location>
</feature>
<keyword evidence="9" id="KW-0572">Peptidoglycan-anchor</keyword>
<keyword evidence="11" id="KW-0675">Receptor</keyword>
<feature type="compositionally biased region" description="Low complexity" evidence="13">
    <location>
        <begin position="160"/>
        <end position="172"/>
    </location>
</feature>
<dbReference type="GO" id="GO:0016020">
    <property type="term" value="C:membrane"/>
    <property type="evidence" value="ECO:0007669"/>
    <property type="project" value="UniProtKB-SubCell"/>
</dbReference>
<feature type="compositionally biased region" description="Polar residues" evidence="13">
    <location>
        <begin position="53"/>
        <end position="79"/>
    </location>
</feature>
<keyword evidence="7" id="KW-0677">Repeat</keyword>
<dbReference type="InterPro" id="IPR019931">
    <property type="entry name" value="LPXTG_anchor"/>
</dbReference>
<dbReference type="Pfam" id="PF00746">
    <property type="entry name" value="Gram_pos_anchor"/>
    <property type="match status" value="1"/>
</dbReference>
<dbReference type="InterPro" id="IPR032675">
    <property type="entry name" value="LRR_dom_sf"/>
</dbReference>
<evidence type="ECO:0000256" key="11">
    <source>
        <dbReference type="ARBA" id="ARBA00023170"/>
    </source>
</evidence>
<evidence type="ECO:0000256" key="7">
    <source>
        <dbReference type="ARBA" id="ARBA00022737"/>
    </source>
</evidence>
<keyword evidence="8" id="KW-1133">Transmembrane helix</keyword>
<dbReference type="PROSITE" id="PS50847">
    <property type="entry name" value="GRAM_POS_ANCHORING"/>
    <property type="match status" value="1"/>
</dbReference>
<evidence type="ECO:0000256" key="10">
    <source>
        <dbReference type="ARBA" id="ARBA00023136"/>
    </source>
</evidence>
<protein>
    <submittedName>
        <fullName evidence="15">Internalin, putative (LPXTG motif)</fullName>
    </submittedName>
</protein>
<feature type="compositionally biased region" description="Polar residues" evidence="13">
    <location>
        <begin position="1234"/>
        <end position="1243"/>
    </location>
</feature>
<dbReference type="PANTHER" id="PTHR27000">
    <property type="entry name" value="LEUCINE-RICH REPEAT RECEPTOR-LIKE PROTEIN KINASE FAMILY PROTEIN-RELATED"/>
    <property type="match status" value="1"/>
</dbReference>
<reference evidence="16" key="1">
    <citation type="submission" date="2017-05" db="EMBL/GenBank/DDBJ databases">
        <authorList>
            <person name="Papadimitriou K."/>
        </authorList>
    </citation>
    <scope>NUCLEOTIDE SEQUENCE [LARGE SCALE GENOMIC DNA]</scope>
    <source>
        <strain evidence="16">ACA-DC 3411</strain>
    </source>
</reference>
<proteinExistence type="predicted"/>
<feature type="domain" description="Gram-positive cocci surface proteins LPxTG" evidence="14">
    <location>
        <begin position="1286"/>
        <end position="1319"/>
    </location>
</feature>
<dbReference type="NCBIfam" id="TIGR03715">
    <property type="entry name" value="KxYKxGKxW"/>
    <property type="match status" value="1"/>
</dbReference>
<evidence type="ECO:0000256" key="4">
    <source>
        <dbReference type="ARBA" id="ARBA00022614"/>
    </source>
</evidence>
<evidence type="ECO:0000259" key="14">
    <source>
        <dbReference type="PROSITE" id="PS50847"/>
    </source>
</evidence>
<dbReference type="PANTHER" id="PTHR27000:SF642">
    <property type="entry name" value="INACTIVE LEUCINE-RICH REPEAT RECEPTOR KINASE XIAO-RELATED"/>
    <property type="match status" value="1"/>
</dbReference>
<evidence type="ECO:0000256" key="5">
    <source>
        <dbReference type="ARBA" id="ARBA00022692"/>
    </source>
</evidence>
<feature type="region of interest" description="Disordered" evidence="13">
    <location>
        <begin position="1188"/>
        <end position="1257"/>
    </location>
</feature>
<keyword evidence="4" id="KW-0433">Leucine-rich repeat</keyword>
<feature type="compositionally biased region" description="Low complexity" evidence="13">
    <location>
        <begin position="80"/>
        <end position="93"/>
    </location>
</feature>
<organism evidence="15 16">
    <name type="scientific">Levilactobacillus zymae</name>
    <dbReference type="NCBI Taxonomy" id="267363"/>
    <lineage>
        <taxon>Bacteria</taxon>
        <taxon>Bacillati</taxon>
        <taxon>Bacillota</taxon>
        <taxon>Bacilli</taxon>
        <taxon>Lactobacillales</taxon>
        <taxon>Lactobacillaceae</taxon>
        <taxon>Levilactobacillus</taxon>
    </lineage>
</organism>
<dbReference type="InterPro" id="IPR022263">
    <property type="entry name" value="KxYKxGKxW"/>
</dbReference>
<sequence length="1319" mass="139308">MIMRNAFTENKEHYKSYKAGKHWLYACLTVTTLGIGLLGGTASAQADTPDDATANQPATAEQVDPTTQPQPSATVPLKSTTPAKVVTTTPVAPESDSSAPEVKAPEAEVPAKTAPTADPTPAPVEKAPATNANAGEQEPATTPVVKSATPAPKAPAVSVEPSTSTEPNTLTTTPAVKAEANATIKPEVEAEVDPTTDPNNAVNWMPDPVMRQWVENTLTYANHFLSHGDPFEDVVATDENLYQMTGQKFILSQNLQSQPNLKNLQGLERFTNLEGFYVADTGLQLDGMINFDFAPNLTTFRVGSSNANNLGWNTSLNDFLKDYLAQNTKLTSLTLSNAGLSGDLTDLLNYPDLGMITLPHNQLTGLLPDLASLKDLFSLQVNDNQLSGNLPDVSKWTQLNTLDISNNNFTGDLPDVSGITSNLSYYQNHLSSGAYSPNDSPYTEGWYQSVTGKTFTQGQAQAGFDPFTDVINGVRDVTTGQTDFSLTTSPLYTHNIVYSRTSPQADATGHKPYVESTDWTIWAYQQTDASPWFTTTADPTNPIGYRLTATKSLPAGFYTMYVTPTRGSEVSDYNAVLTFQVDPAATSTITVKNVDQQGNLLGQHVLTGKEGNRVTVTADNLTNYKLLSTAATINKVYTLDPQTVVFEYASTLGTVTVKDVAPDGTVLAQRTLTGTIDDAFTANAGTHYGYTLVGEPTVNGTYTADPQTITFNYTNTKGTVTIKNVDTDGNLLSQKDLTGNVGDAFTANAEKLYGYTLTGDPTATGTYTEDPQTVTFVYTIAKGTVTVKNVDTDGNLISQKTLTGNVGADFTANAEKVYGYTVTGDSTATGTYTEEPQTVTFVYAIAKGTVNVKNVDTDGNLLSQTVLTGNVGDTFTANADKLYGYTLTGDPTATGTYAEEPQAITFIYAIAKGTVTVKNVDTDGNLLSQKTLTGNVGNTFTTNADKLYGYTVTGALVATGTYAEDAQTVTFVYDHAQGTVTVQNVDQDGTVLSQHTLTGNVGDAFTANAETPAGYRVTGPTSQTGTYTAAPQTLTFTFEPLPVAQGTVTVQNVDTAGNVLSQRTLTGKVGDTFTANAETPAGYQVTGPATQTGTYTAAPQTITFTFAKITTGGGGDIDVPATNGTIIVQNVDANGTILSQRTLTGKVGDTVTVTAEPLTGYQITGPTTQTGTYADQPQTLTFTFEKVVPNTNDNGSDGDQAAVKPTTPTQPTKPGTPLTPITGEQPATAHPGTGDQNDQATRSTNRETETTPTVMTNGAAAKVTALTPATPVASVHQATNVSATKLPQTNDQASVNPLIAGLTLLLATLGLGLNRKRNH</sequence>
<evidence type="ECO:0000256" key="3">
    <source>
        <dbReference type="ARBA" id="ARBA00022525"/>
    </source>
</evidence>
<keyword evidence="10" id="KW-0472">Membrane</keyword>
<evidence type="ECO:0000256" key="2">
    <source>
        <dbReference type="ARBA" id="ARBA00022512"/>
    </source>
</evidence>